<dbReference type="RefSeq" id="WP_093354511.1">
    <property type="nucleotide sequence ID" value="NZ_FNVB01000008.1"/>
</dbReference>
<feature type="transmembrane region" description="Helical" evidence="3">
    <location>
        <begin position="223"/>
        <end position="241"/>
    </location>
</feature>
<keyword evidence="7" id="KW-1185">Reference proteome</keyword>
<name>A0A1H6E027_9PSEU</name>
<dbReference type="SMR" id="A0A1H6E027"/>
<accession>A0A1H6E027</accession>
<accession>A0A1I1WJJ1</accession>
<reference evidence="5" key="1">
    <citation type="submission" date="2016-10" db="EMBL/GenBank/DDBJ databases">
        <authorList>
            <person name="de Groot N.N."/>
        </authorList>
    </citation>
    <scope>NUCLEOTIDE SEQUENCE [LARGE SCALE GENOMIC DNA]</scope>
    <source>
        <strain evidence="5">ATCC 20501</strain>
    </source>
</reference>
<feature type="domain" description="PBP" evidence="4">
    <location>
        <begin position="251"/>
        <end position="523"/>
    </location>
</feature>
<dbReference type="Pfam" id="PF12849">
    <property type="entry name" value="PBP_like_2"/>
    <property type="match status" value="1"/>
</dbReference>
<protein>
    <submittedName>
        <fullName evidence="5">ABC-type phosphate transport system, substrate-binding protein</fullName>
    </submittedName>
    <submittedName>
        <fullName evidence="6">Phosphate ABC transporter substrate-binding protein, PhoT family</fullName>
    </submittedName>
</protein>
<dbReference type="InterPro" id="IPR024370">
    <property type="entry name" value="PBP_domain"/>
</dbReference>
<evidence type="ECO:0000313" key="8">
    <source>
        <dbReference type="Proteomes" id="UP000236729"/>
    </source>
</evidence>
<feature type="transmembrane region" description="Helical" evidence="3">
    <location>
        <begin position="6"/>
        <end position="28"/>
    </location>
</feature>
<keyword evidence="3" id="KW-1133">Transmembrane helix</keyword>
<evidence type="ECO:0000256" key="1">
    <source>
        <dbReference type="ARBA" id="ARBA00022729"/>
    </source>
</evidence>
<evidence type="ECO:0000313" key="5">
    <source>
        <dbReference type="EMBL" id="SEG90958.1"/>
    </source>
</evidence>
<dbReference type="PANTHER" id="PTHR30570:SF1">
    <property type="entry name" value="PHOSPHATE-BINDING PROTEIN PSTS"/>
    <property type="match status" value="1"/>
</dbReference>
<keyword evidence="1" id="KW-0732">Signal</keyword>
<dbReference type="Proteomes" id="UP000199690">
    <property type="component" value="Unassembled WGS sequence"/>
</dbReference>
<reference evidence="7 8" key="2">
    <citation type="submission" date="2016-10" db="EMBL/GenBank/DDBJ databases">
        <authorList>
            <person name="Varghese N."/>
            <person name="Submissions S."/>
        </authorList>
    </citation>
    <scope>NUCLEOTIDE SEQUENCE [LARGE SCALE GENOMIC DNA]</scope>
    <source>
        <strain evidence="8">ATCC 20501</strain>
        <strain evidence="6 7">CGMCC 4.3529</strain>
    </source>
</reference>
<evidence type="ECO:0000259" key="4">
    <source>
        <dbReference type="Pfam" id="PF12849"/>
    </source>
</evidence>
<organism evidence="5 8">
    <name type="scientific">Saccharopolyspora kobensis</name>
    <dbReference type="NCBI Taxonomy" id="146035"/>
    <lineage>
        <taxon>Bacteria</taxon>
        <taxon>Bacillati</taxon>
        <taxon>Actinomycetota</taxon>
        <taxon>Actinomycetes</taxon>
        <taxon>Pseudonocardiales</taxon>
        <taxon>Pseudonocardiaceae</taxon>
        <taxon>Saccharopolyspora</taxon>
    </lineage>
</organism>
<evidence type="ECO:0000256" key="2">
    <source>
        <dbReference type="SAM" id="MobiDB-lite"/>
    </source>
</evidence>
<dbReference type="AlphaFoldDB" id="A0A1H6E027"/>
<gene>
    <name evidence="5" type="ORF">SAMN02982929_05363</name>
    <name evidence="6" type="ORF">SAMN05216506_107339</name>
</gene>
<dbReference type="SUPFAM" id="SSF53850">
    <property type="entry name" value="Periplasmic binding protein-like II"/>
    <property type="match status" value="1"/>
</dbReference>
<dbReference type="EMBL" id="FNVB01000008">
    <property type="protein sequence ID" value="SEG90958.1"/>
    <property type="molecule type" value="Genomic_DNA"/>
</dbReference>
<keyword evidence="3" id="KW-0472">Membrane</keyword>
<dbReference type="Proteomes" id="UP000236729">
    <property type="component" value="Unassembled WGS sequence"/>
</dbReference>
<dbReference type="Gene3D" id="3.40.190.10">
    <property type="entry name" value="Periplasmic binding protein-like II"/>
    <property type="match status" value="2"/>
</dbReference>
<dbReference type="PANTHER" id="PTHR30570">
    <property type="entry name" value="PERIPLASMIC PHOSPHATE BINDING COMPONENT OF PHOSPHATE ABC TRANSPORTER"/>
    <property type="match status" value="1"/>
</dbReference>
<evidence type="ECO:0000313" key="6">
    <source>
        <dbReference type="EMBL" id="SFD95141.1"/>
    </source>
</evidence>
<keyword evidence="3" id="KW-0812">Transmembrane</keyword>
<evidence type="ECO:0000256" key="3">
    <source>
        <dbReference type="SAM" id="Phobius"/>
    </source>
</evidence>
<proteinExistence type="predicted"/>
<dbReference type="InterPro" id="IPR050811">
    <property type="entry name" value="Phosphate_ABC_transporter"/>
</dbReference>
<feature type="region of interest" description="Disordered" evidence="2">
    <location>
        <begin position="393"/>
        <end position="423"/>
    </location>
</feature>
<evidence type="ECO:0000313" key="7">
    <source>
        <dbReference type="Proteomes" id="UP000199690"/>
    </source>
</evidence>
<sequence>MADIDSWNLVLAALGVLVPIFLGLYEFAIAGRKRLGYRIQMDTIGGSGTSLSSQDAGALERLVHGKDAEPLKAPSFMLLRVENYGTTNITPEDYAVPNNDLVGIRVKFPGRRVAGMVITELSDESLAPNFTRRNGLRMTDDAIELPRVSLNPYQHYKVLVVLDRLPETLNSPELIKEPEVIGGIKGGVARRLFRRGLLGSRSKDVGTFGVIKETRSERLSTRLVVVLSTFLVSIILVQYVVSQYRSNAPLGCATGHLEIVGSTAFTPALVEAEALYEKTCPGSAIDIRTTGSGAGLSVLDDAGNRLNAAKFEAGDGDFTSPEMIAFTDGPKSAAYPLLLPRPVAFSLFTVVANPEAAVQDLSAAQLRGIYSGQYTEWGQLGGKEGLPIRLVSRDSNSGTRKTFETHVLDPDPSDDVPGREPRISSDDCLVFDPGVVPARCERDSTSALLEKVASTPGALGYAEAKATENLDDVVRLRIGGQPATLEGADQGTYPFWETVYGYTYSEPEPGSLAASFLRYLTRDVGMDVIESHGHLPCAQLENPMSCQPELPTGQQAAADPGHR</sequence>
<dbReference type="EMBL" id="FOME01000007">
    <property type="protein sequence ID" value="SFD95141.1"/>
    <property type="molecule type" value="Genomic_DNA"/>
</dbReference>